<protein>
    <submittedName>
        <fullName evidence="1">TIGR03756 family integrating conjugative element protein</fullName>
    </submittedName>
</protein>
<organism evidence="1 2">
    <name type="scientific">Gilvimarinus gilvus</name>
    <dbReference type="NCBI Taxonomy" id="3058038"/>
    <lineage>
        <taxon>Bacteria</taxon>
        <taxon>Pseudomonadati</taxon>
        <taxon>Pseudomonadota</taxon>
        <taxon>Gammaproteobacteria</taxon>
        <taxon>Cellvibrionales</taxon>
        <taxon>Cellvibrionaceae</taxon>
        <taxon>Gilvimarinus</taxon>
    </lineage>
</organism>
<dbReference type="InterPro" id="IPR026331">
    <property type="entry name" value="PFL_4710"/>
</dbReference>
<reference evidence="1 2" key="1">
    <citation type="submission" date="2023-11" db="EMBL/GenBank/DDBJ databases">
        <title>Gilvimarinus fulvus sp. nov., isolated from the surface of Kelp.</title>
        <authorList>
            <person name="Sun Y.Y."/>
            <person name="Gong Y."/>
            <person name="Du Z.J."/>
        </authorList>
    </citation>
    <scope>NUCLEOTIDE SEQUENCE [LARGE SCALE GENOMIC DNA]</scope>
    <source>
        <strain evidence="1 2">SDUM040013</strain>
    </source>
</reference>
<gene>
    <name evidence="1" type="ORF">SCD92_17795</name>
</gene>
<dbReference type="InterPro" id="IPR009649">
    <property type="entry name" value="TraU"/>
</dbReference>
<proteinExistence type="predicted"/>
<evidence type="ECO:0000313" key="2">
    <source>
        <dbReference type="Proteomes" id="UP001273505"/>
    </source>
</evidence>
<name>A0ABU4S257_9GAMM</name>
<keyword evidence="2" id="KW-1185">Reference proteome</keyword>
<comment type="caution">
    <text evidence="1">The sequence shown here is derived from an EMBL/GenBank/DDBJ whole genome shotgun (WGS) entry which is preliminary data.</text>
</comment>
<dbReference type="EMBL" id="JAXAFO010000044">
    <property type="protein sequence ID" value="MDX6851235.1"/>
    <property type="molecule type" value="Genomic_DNA"/>
</dbReference>
<dbReference type="Pfam" id="PF06834">
    <property type="entry name" value="TraU"/>
    <property type="match status" value="1"/>
</dbReference>
<dbReference type="Proteomes" id="UP001273505">
    <property type="component" value="Unassembled WGS sequence"/>
</dbReference>
<dbReference type="NCBIfam" id="TIGR03756">
    <property type="entry name" value="conj_TIGR03756"/>
    <property type="match status" value="1"/>
</dbReference>
<accession>A0ABU4S257</accession>
<dbReference type="RefSeq" id="WP_302724152.1">
    <property type="nucleotide sequence ID" value="NZ_JAULRU010000742.1"/>
</dbReference>
<sequence length="358" mass="40663">MTETRLEETNVRVPIVRKYLIATLILMSVSASRADSIDTKMLLQASLDCIDCVDWKPVGVCVWMTCYLWNCEFDYSIRFKNYVPDFVVTSYSNEETPFEEMQEVVDSSNEMFGFAAGFATTPGKHVDHLRFKKAEVWGNPGVAIYEELHDSSEEMICKSGITTYKPYYIWTADYIGWHMNIPDMFNPKSYTGAHDMGTTTVKFGNVYPRCGWSIHPEDPKAAALSAQRAGYIVTNPDDSTRVRLDPETDCGDKCWPAEEIVENDMSTHKWQMLVPKYQTKGEIFGTKSGWSNFKYDTDEQYAWLLWRPYSCCSREGAVLIFSIDLTEGEASSFDDEDFDDLMETDGADFGNSGGGSMM</sequence>
<evidence type="ECO:0000313" key="1">
    <source>
        <dbReference type="EMBL" id="MDX6851235.1"/>
    </source>
</evidence>